<keyword evidence="3" id="KW-1185">Reference proteome</keyword>
<dbReference type="InterPro" id="IPR032710">
    <property type="entry name" value="NTF2-like_dom_sf"/>
</dbReference>
<dbReference type="Proteomes" id="UP000033220">
    <property type="component" value="Chromosome DSM 122"/>
</dbReference>
<dbReference type="EMBL" id="HE663493">
    <property type="protein sequence ID" value="CCG07406.1"/>
    <property type="molecule type" value="Genomic_DNA"/>
</dbReference>
<sequence length="181" mass="19913">MPMSFRSVLSALAGLLLMLHIPAAFAAPITEAEVLAAEKAWGDGIVAIGKASMRSHRAAVKAAAHHLDTLYGYGLGPVLFKPTKAAEDQFRETRDQALSYFVKGSNPEDHGFALAPWTNVRFENHAMVLKDDEALVMGNYYFTPLKGDPVKVEYTFGYTRDAKGNLRINLHHSSLPYQPSH</sequence>
<evidence type="ECO:0000313" key="3">
    <source>
        <dbReference type="Proteomes" id="UP000033220"/>
    </source>
</evidence>
<dbReference type="PATRIC" id="fig|1150469.3.peg.894"/>
<feature type="signal peptide" evidence="1">
    <location>
        <begin position="1"/>
        <end position="26"/>
    </location>
</feature>
<dbReference type="KEGG" id="rpm:RSPPHO_00780"/>
<evidence type="ECO:0008006" key="4">
    <source>
        <dbReference type="Google" id="ProtNLM"/>
    </source>
</evidence>
<evidence type="ECO:0000256" key="1">
    <source>
        <dbReference type="SAM" id="SignalP"/>
    </source>
</evidence>
<dbReference type="eggNOG" id="COG4337">
    <property type="taxonomic scope" value="Bacteria"/>
</dbReference>
<dbReference type="Gene3D" id="3.10.450.50">
    <property type="match status" value="1"/>
</dbReference>
<dbReference type="InterPro" id="IPR016878">
    <property type="entry name" value="MICAH-like"/>
</dbReference>
<dbReference type="PIRSF" id="PIRSF028288">
    <property type="entry name" value="UCP028288"/>
    <property type="match status" value="1"/>
</dbReference>
<gene>
    <name evidence="2" type="ORF">RSPPHO_00780</name>
</gene>
<proteinExistence type="predicted"/>
<feature type="chain" id="PRO_5003607200" description="Phosphoribosyl-AMP cyclohydrolase" evidence="1">
    <location>
        <begin position="27"/>
        <end position="181"/>
    </location>
</feature>
<keyword evidence="1" id="KW-0732">Signal</keyword>
<organism evidence="2 3">
    <name type="scientific">Pararhodospirillum photometricum DSM 122</name>
    <dbReference type="NCBI Taxonomy" id="1150469"/>
    <lineage>
        <taxon>Bacteria</taxon>
        <taxon>Pseudomonadati</taxon>
        <taxon>Pseudomonadota</taxon>
        <taxon>Alphaproteobacteria</taxon>
        <taxon>Rhodospirillales</taxon>
        <taxon>Rhodospirillaceae</taxon>
        <taxon>Pararhodospirillum</taxon>
    </lineage>
</organism>
<name>H6SQU1_PARPM</name>
<evidence type="ECO:0000313" key="2">
    <source>
        <dbReference type="EMBL" id="CCG07406.1"/>
    </source>
</evidence>
<accession>H6SQU1</accession>
<dbReference type="HOGENOM" id="CLU_100902_0_0_5"/>
<dbReference type="SUPFAM" id="SSF54427">
    <property type="entry name" value="NTF2-like"/>
    <property type="match status" value="1"/>
</dbReference>
<protein>
    <recommendedName>
        <fullName evidence="4">Phosphoribosyl-AMP cyclohydrolase</fullName>
    </recommendedName>
</protein>
<dbReference type="AlphaFoldDB" id="H6SQU1"/>
<reference evidence="2 3" key="1">
    <citation type="submission" date="2012-02" db="EMBL/GenBank/DDBJ databases">
        <title>Shotgun genome sequence of Phaeospirillum photometricum DSM 122.</title>
        <authorList>
            <person name="Duquesne K."/>
            <person name="Sturgis J."/>
        </authorList>
    </citation>
    <scope>NUCLEOTIDE SEQUENCE [LARGE SCALE GENOMIC DNA]</scope>
    <source>
        <strain evidence="3">DSM122</strain>
    </source>
</reference>